<evidence type="ECO:0000259" key="2">
    <source>
        <dbReference type="PROSITE" id="PS50229"/>
    </source>
</evidence>
<dbReference type="InterPro" id="IPR043537">
    <property type="entry name" value="Tiam1/Tiam2/Sif"/>
</dbReference>
<feature type="compositionally biased region" description="Basic and acidic residues" evidence="1">
    <location>
        <begin position="754"/>
        <end position="769"/>
    </location>
</feature>
<dbReference type="GO" id="GO:0005085">
    <property type="term" value="F:guanyl-nucleotide exchange factor activity"/>
    <property type="evidence" value="ECO:0007669"/>
    <property type="project" value="InterPro"/>
</dbReference>
<reference evidence="3 4" key="1">
    <citation type="journal article" date="2019" name="Philos. Trans. R. Soc. Lond., B, Biol. Sci.">
        <title>Ant behaviour and brain gene expression of defending hosts depend on the ecological success of the intruding social parasite.</title>
        <authorList>
            <person name="Kaur R."/>
            <person name="Stoldt M."/>
            <person name="Jongepier E."/>
            <person name="Feldmeyer B."/>
            <person name="Menzel F."/>
            <person name="Bornberg-Bauer E."/>
            <person name="Foitzik S."/>
        </authorList>
    </citation>
    <scope>NUCLEOTIDE SEQUENCE [LARGE SCALE GENOMIC DNA]</scope>
    <source>
        <tissue evidence="3">Whole body</tissue>
    </source>
</reference>
<proteinExistence type="predicted"/>
<dbReference type="STRING" id="300112.A0A4S2KUZ7"/>
<dbReference type="InterPro" id="IPR000697">
    <property type="entry name" value="WH1/EVH1_dom"/>
</dbReference>
<sequence>MGNKLSCSCAPLIRSKTYRYEDSPWQAGARGGMGGGGGRRGDTGHLLRSFLAVCHFPCHACSTFFLSLELSLTVCRCFEKLPVAVIHDVMTRVFRLWAEVFHVNSSGGGTVKWQQVSEDLVPVNITCIQDSPECVFHITAYNSQVDKILDVRLVQPGTRIGQASECFVYWKDTVTNDTWGLNFTSPIDAKQFRECCSPSFKISRKASSSYSLKLEPPNKQKIKTRRKPLSTPASPSRSREPQCTCMTPEQFARLRSQDTRYRSPCGPSTLPRTMGRSTEMDMTPGRDKITAATSSASLYDNVNNTSGTPGKTPKAGDSAKQKEKQNETCQTTPKTANIGIGTVTVGSQASIDSPDDKGSTISPKKQKSQDTSTQQNGIEMLKSEGTQAGGTLQSNPRSFHRKEQLHHTKSADYTELEMQNGNLFNIVNNNHGHRSKSKSTDDMRIENAQNGISLDSNTLKRMLKPMPSIDSPVTSPEMTRKRHSHHSYHYHPSNNNQKYMMQEVDNENYAHPYRAPYNNKFQGSRSAHDMSRQYSAYAPHVSPRPRRTSCTFGCTSLPAGGRGRTYLDSERNRCTGDMSPPSDNVIFDNQCYATTPSSSNGNSDMEQPNHCNSRRCNGGQTYQQSMQSVSTPGSPTSRLLLEYEMHLRNTLAKGMDAESYSLRTFEALLTQSMENLEFAENIPLNVQRTPHASRRRSSSNKSSTLPLSYRYCNERQNSKDRDGYYSDRNEMVREKRERDAERDRGYLSDYNSRSLERRREPKKTPKLPKLPEKVFYRILDDGSGDQSRSKKHVKFQLLGEEDDAKTGVLSSDLSPVPARYCATSVH</sequence>
<organism evidence="3 4">
    <name type="scientific">Temnothorax longispinosus</name>
    <dbReference type="NCBI Taxonomy" id="300112"/>
    <lineage>
        <taxon>Eukaryota</taxon>
        <taxon>Metazoa</taxon>
        <taxon>Ecdysozoa</taxon>
        <taxon>Arthropoda</taxon>
        <taxon>Hexapoda</taxon>
        <taxon>Insecta</taxon>
        <taxon>Pterygota</taxon>
        <taxon>Neoptera</taxon>
        <taxon>Endopterygota</taxon>
        <taxon>Hymenoptera</taxon>
        <taxon>Apocrita</taxon>
        <taxon>Aculeata</taxon>
        <taxon>Formicoidea</taxon>
        <taxon>Formicidae</taxon>
        <taxon>Myrmicinae</taxon>
        <taxon>Temnothorax</taxon>
    </lineage>
</organism>
<feature type="domain" description="WH1" evidence="2">
    <location>
        <begin position="85"/>
        <end position="203"/>
    </location>
</feature>
<dbReference type="SMART" id="SM00461">
    <property type="entry name" value="WH1"/>
    <property type="match status" value="1"/>
</dbReference>
<dbReference type="AlphaFoldDB" id="A0A4S2KUZ7"/>
<dbReference type="FunFam" id="2.30.29.30:FF:000373">
    <property type="entry name" value="Protein still life, isoform SIF type"/>
    <property type="match status" value="1"/>
</dbReference>
<feature type="compositionally biased region" description="Polar residues" evidence="1">
    <location>
        <begin position="291"/>
        <end position="309"/>
    </location>
</feature>
<dbReference type="PROSITE" id="PS50229">
    <property type="entry name" value="WH1"/>
    <property type="match status" value="1"/>
</dbReference>
<dbReference type="PANTHER" id="PTHR46001">
    <property type="entry name" value="TIAM (MAMMALIAN TUMOR INVASION AND METASTASIS FACTOR) HOMOLOG"/>
    <property type="match status" value="1"/>
</dbReference>
<dbReference type="Proteomes" id="UP000310200">
    <property type="component" value="Unassembled WGS sequence"/>
</dbReference>
<dbReference type="GO" id="GO:0007264">
    <property type="term" value="P:small GTPase-mediated signal transduction"/>
    <property type="evidence" value="ECO:0007669"/>
    <property type="project" value="InterPro"/>
</dbReference>
<evidence type="ECO:0000256" key="1">
    <source>
        <dbReference type="SAM" id="MobiDB-lite"/>
    </source>
</evidence>
<dbReference type="PANTHER" id="PTHR46001:SF3">
    <property type="entry name" value="PROTEIN STILL LIFE, ISOFORM SIF TYPE 1"/>
    <property type="match status" value="1"/>
</dbReference>
<gene>
    <name evidence="3" type="ORF">DBV15_01516</name>
</gene>
<dbReference type="Gene3D" id="2.30.29.30">
    <property type="entry name" value="Pleckstrin-homology domain (PH domain)/Phosphotyrosine-binding domain (PTB)"/>
    <property type="match status" value="1"/>
</dbReference>
<protein>
    <submittedName>
        <fullName evidence="3">Protein still life</fullName>
    </submittedName>
</protein>
<comment type="caution">
    <text evidence="3">The sequence shown here is derived from an EMBL/GenBank/DDBJ whole genome shotgun (WGS) entry which is preliminary data.</text>
</comment>
<feature type="compositionally biased region" description="Basic and acidic residues" evidence="1">
    <location>
        <begin position="712"/>
        <end position="746"/>
    </location>
</feature>
<name>A0A4S2KUZ7_9HYME</name>
<accession>A0A4S2KUZ7</accession>
<feature type="region of interest" description="Disordered" evidence="1">
    <location>
        <begin position="257"/>
        <end position="406"/>
    </location>
</feature>
<feature type="region of interest" description="Disordered" evidence="1">
    <location>
        <begin position="687"/>
        <end position="769"/>
    </location>
</feature>
<dbReference type="InterPro" id="IPR011993">
    <property type="entry name" value="PH-like_dom_sf"/>
</dbReference>
<feature type="region of interest" description="Disordered" evidence="1">
    <location>
        <begin position="211"/>
        <end position="244"/>
    </location>
</feature>
<evidence type="ECO:0000313" key="4">
    <source>
        <dbReference type="Proteomes" id="UP000310200"/>
    </source>
</evidence>
<dbReference type="SUPFAM" id="SSF50729">
    <property type="entry name" value="PH domain-like"/>
    <property type="match status" value="1"/>
</dbReference>
<evidence type="ECO:0000313" key="3">
    <source>
        <dbReference type="EMBL" id="TGZ53436.1"/>
    </source>
</evidence>
<feature type="compositionally biased region" description="Polar residues" evidence="1">
    <location>
        <begin position="384"/>
        <end position="397"/>
    </location>
</feature>
<feature type="compositionally biased region" description="Basic and acidic residues" evidence="1">
    <location>
        <begin position="317"/>
        <end position="326"/>
    </location>
</feature>
<keyword evidence="4" id="KW-1185">Reference proteome</keyword>
<dbReference type="EMBL" id="QBLH01001040">
    <property type="protein sequence ID" value="TGZ53436.1"/>
    <property type="molecule type" value="Genomic_DNA"/>
</dbReference>